<gene>
    <name evidence="1" type="ORF">SAMN06265350_102427</name>
</gene>
<reference evidence="1 2" key="1">
    <citation type="submission" date="2017-05" db="EMBL/GenBank/DDBJ databases">
        <authorList>
            <person name="Varghese N."/>
            <person name="Submissions S."/>
        </authorList>
    </citation>
    <scope>NUCLEOTIDE SEQUENCE [LARGE SCALE GENOMIC DNA]</scope>
    <source>
        <strain evidence="1 2">DSM 21342</strain>
    </source>
</reference>
<dbReference type="RefSeq" id="WP_142602058.1">
    <property type="nucleotide sequence ID" value="NZ_FXSZ01000002.1"/>
</dbReference>
<dbReference type="OrthoDB" id="1432119at2"/>
<accession>A0A521BQB7</accession>
<keyword evidence="2" id="KW-1185">Reference proteome</keyword>
<proteinExistence type="predicted"/>
<dbReference type="EMBL" id="FXSZ01000002">
    <property type="protein sequence ID" value="SMO49337.1"/>
    <property type="molecule type" value="Genomic_DNA"/>
</dbReference>
<sequence>MALEPELKEAILNLSAKDRDKLLLRLITKDKKLTKQLQHQLLDGPESLDRKREEVSNTINEHINRIGNYHPPRVFLSNLREWSALISEYASITKDKYGEMELRLFLLEKIQEFGADYLVNLSEKNEKLASYVAGRIKQILPIYHKLHEDFQFDFRERLNNVLSFARSSVVYYYAKELGFPKEV</sequence>
<name>A0A521BQB7_9SPHI</name>
<protein>
    <submittedName>
        <fullName evidence="1">Uncharacterized protein</fullName>
    </submittedName>
</protein>
<dbReference type="AlphaFoldDB" id="A0A521BQB7"/>
<evidence type="ECO:0000313" key="1">
    <source>
        <dbReference type="EMBL" id="SMO49337.1"/>
    </source>
</evidence>
<organism evidence="1 2">
    <name type="scientific">Solitalea koreensis</name>
    <dbReference type="NCBI Taxonomy" id="543615"/>
    <lineage>
        <taxon>Bacteria</taxon>
        <taxon>Pseudomonadati</taxon>
        <taxon>Bacteroidota</taxon>
        <taxon>Sphingobacteriia</taxon>
        <taxon>Sphingobacteriales</taxon>
        <taxon>Sphingobacteriaceae</taxon>
        <taxon>Solitalea</taxon>
    </lineage>
</organism>
<dbReference type="Proteomes" id="UP000315971">
    <property type="component" value="Unassembled WGS sequence"/>
</dbReference>
<evidence type="ECO:0000313" key="2">
    <source>
        <dbReference type="Proteomes" id="UP000315971"/>
    </source>
</evidence>